<feature type="transmembrane region" description="Helical" evidence="1">
    <location>
        <begin position="20"/>
        <end position="42"/>
    </location>
</feature>
<dbReference type="RefSeq" id="WP_245914223.1">
    <property type="nucleotide sequence ID" value="NZ_JBIAKZ010000007.1"/>
</dbReference>
<evidence type="ECO:0000313" key="2">
    <source>
        <dbReference type="EMBL" id="PFG56982.1"/>
    </source>
</evidence>
<reference evidence="2 3" key="1">
    <citation type="submission" date="2017-10" db="EMBL/GenBank/DDBJ databases">
        <title>Sequencing the genomes of 1000 actinobacteria strains.</title>
        <authorList>
            <person name="Klenk H.-P."/>
        </authorList>
    </citation>
    <scope>NUCLEOTIDE SEQUENCE [LARGE SCALE GENOMIC DNA]</scope>
    <source>
        <strain evidence="2 3">DSM 46092</strain>
    </source>
</reference>
<dbReference type="Proteomes" id="UP000243542">
    <property type="component" value="Unassembled WGS sequence"/>
</dbReference>
<comment type="caution">
    <text evidence="2">The sequence shown here is derived from an EMBL/GenBank/DDBJ whole genome shotgun (WGS) entry which is preliminary data.</text>
</comment>
<gene>
    <name evidence="2" type="ORF">ATK36_0527</name>
</gene>
<evidence type="ECO:0000256" key="1">
    <source>
        <dbReference type="SAM" id="Phobius"/>
    </source>
</evidence>
<organism evidence="2 3">
    <name type="scientific">Amycolatopsis sulphurea</name>
    <dbReference type="NCBI Taxonomy" id="76022"/>
    <lineage>
        <taxon>Bacteria</taxon>
        <taxon>Bacillati</taxon>
        <taxon>Actinomycetota</taxon>
        <taxon>Actinomycetes</taxon>
        <taxon>Pseudonocardiales</taxon>
        <taxon>Pseudonocardiaceae</taxon>
        <taxon>Amycolatopsis</taxon>
    </lineage>
</organism>
<evidence type="ECO:0000313" key="3">
    <source>
        <dbReference type="Proteomes" id="UP000243542"/>
    </source>
</evidence>
<keyword evidence="1" id="KW-0472">Membrane</keyword>
<dbReference type="AlphaFoldDB" id="A0A2A9G293"/>
<keyword evidence="3" id="KW-1185">Reference proteome</keyword>
<name>A0A2A9G293_9PSEU</name>
<protein>
    <submittedName>
        <fullName evidence="2">Uncharacterized protein</fullName>
    </submittedName>
</protein>
<keyword evidence="1" id="KW-1133">Transmembrane helix</keyword>
<keyword evidence="1" id="KW-0812">Transmembrane</keyword>
<sequence length="127" mass="13317">MSTKESDNVKVRLGNRFHRLFGATLVSAIGTGMHAAALPLLALRSTSSPVALGFVTVAARSETGPAHTPPRVVADLEHLRIACCRAKSMKRAGAVDDDGAATAFSADHGASTDFAGTLHWRLLQPGR</sequence>
<accession>A0A2A9G293</accession>
<dbReference type="EMBL" id="PDJK01000001">
    <property type="protein sequence ID" value="PFG56982.1"/>
    <property type="molecule type" value="Genomic_DNA"/>
</dbReference>
<proteinExistence type="predicted"/>